<feature type="compositionally biased region" description="Basic and acidic residues" evidence="1">
    <location>
        <begin position="42"/>
        <end position="62"/>
    </location>
</feature>
<keyword evidence="3" id="KW-1185">Reference proteome</keyword>
<dbReference type="Proteomes" id="UP000828390">
    <property type="component" value="Unassembled WGS sequence"/>
</dbReference>
<evidence type="ECO:0000313" key="2">
    <source>
        <dbReference type="EMBL" id="KAH3837517.1"/>
    </source>
</evidence>
<evidence type="ECO:0000256" key="1">
    <source>
        <dbReference type="SAM" id="MobiDB-lite"/>
    </source>
</evidence>
<sequence length="62" mass="7424">MLRGQEDEKKTLYNRHSIIIQERQKKNIIRMGDWNANIGRDNQGDHGKAKVRQKEQHDEVIR</sequence>
<feature type="region of interest" description="Disordered" evidence="1">
    <location>
        <begin position="35"/>
        <end position="62"/>
    </location>
</feature>
<comment type="caution">
    <text evidence="2">The sequence shown here is derived from an EMBL/GenBank/DDBJ whole genome shotgun (WGS) entry which is preliminary data.</text>
</comment>
<proteinExistence type="predicted"/>
<evidence type="ECO:0000313" key="3">
    <source>
        <dbReference type="Proteomes" id="UP000828390"/>
    </source>
</evidence>
<name>A0A9D4KCW0_DREPO</name>
<organism evidence="2 3">
    <name type="scientific">Dreissena polymorpha</name>
    <name type="common">Zebra mussel</name>
    <name type="synonym">Mytilus polymorpha</name>
    <dbReference type="NCBI Taxonomy" id="45954"/>
    <lineage>
        <taxon>Eukaryota</taxon>
        <taxon>Metazoa</taxon>
        <taxon>Spiralia</taxon>
        <taxon>Lophotrochozoa</taxon>
        <taxon>Mollusca</taxon>
        <taxon>Bivalvia</taxon>
        <taxon>Autobranchia</taxon>
        <taxon>Heteroconchia</taxon>
        <taxon>Euheterodonta</taxon>
        <taxon>Imparidentia</taxon>
        <taxon>Neoheterodontei</taxon>
        <taxon>Myida</taxon>
        <taxon>Dreissenoidea</taxon>
        <taxon>Dreissenidae</taxon>
        <taxon>Dreissena</taxon>
    </lineage>
</organism>
<accession>A0A9D4KCW0</accession>
<dbReference type="AlphaFoldDB" id="A0A9D4KCW0"/>
<gene>
    <name evidence="2" type="ORF">DPMN_110908</name>
</gene>
<reference evidence="2" key="1">
    <citation type="journal article" date="2019" name="bioRxiv">
        <title>The Genome of the Zebra Mussel, Dreissena polymorpha: A Resource for Invasive Species Research.</title>
        <authorList>
            <person name="McCartney M.A."/>
            <person name="Auch B."/>
            <person name="Kono T."/>
            <person name="Mallez S."/>
            <person name="Zhang Y."/>
            <person name="Obille A."/>
            <person name="Becker A."/>
            <person name="Abrahante J.E."/>
            <person name="Garbe J."/>
            <person name="Badalamenti J.P."/>
            <person name="Herman A."/>
            <person name="Mangelson H."/>
            <person name="Liachko I."/>
            <person name="Sullivan S."/>
            <person name="Sone E.D."/>
            <person name="Koren S."/>
            <person name="Silverstein K.A.T."/>
            <person name="Beckman K.B."/>
            <person name="Gohl D.M."/>
        </authorList>
    </citation>
    <scope>NUCLEOTIDE SEQUENCE</scope>
    <source>
        <strain evidence="2">Duluth1</strain>
        <tissue evidence="2">Whole animal</tissue>
    </source>
</reference>
<protein>
    <submittedName>
        <fullName evidence="2">Uncharacterized protein</fullName>
    </submittedName>
</protein>
<dbReference type="EMBL" id="JAIWYP010000004">
    <property type="protein sequence ID" value="KAH3837517.1"/>
    <property type="molecule type" value="Genomic_DNA"/>
</dbReference>
<reference evidence="2" key="2">
    <citation type="submission" date="2020-11" db="EMBL/GenBank/DDBJ databases">
        <authorList>
            <person name="McCartney M.A."/>
            <person name="Auch B."/>
            <person name="Kono T."/>
            <person name="Mallez S."/>
            <person name="Becker A."/>
            <person name="Gohl D.M."/>
            <person name="Silverstein K.A.T."/>
            <person name="Koren S."/>
            <person name="Bechman K.B."/>
            <person name="Herman A."/>
            <person name="Abrahante J.E."/>
            <person name="Garbe J."/>
        </authorList>
    </citation>
    <scope>NUCLEOTIDE SEQUENCE</scope>
    <source>
        <strain evidence="2">Duluth1</strain>
        <tissue evidence="2">Whole animal</tissue>
    </source>
</reference>